<keyword evidence="6" id="KW-1185">Reference proteome</keyword>
<sequence length="243" mass="27429">MEPLPQPSQATASPAVSGADARLRAQRWDDDGPRSRRGAETRARLVEAAKAVFEEKGFHEARISDVAERAGLTHSAFYHYFDSKEDILREVAAALDHTLNAGVDIILDPTSTATPHERVAAAMRTRLEAHRKEARIMGVIEQVSRHNEQIRVLWTQFYQQHVKEMAHSIEQLQQRGLADPALDPVIVTDALAVMTIRFAEQSLLQDDSGYDFDTAVEQITRIYINALQLREPKKPRRRRDDTG</sequence>
<dbReference type="PROSITE" id="PS50977">
    <property type="entry name" value="HTH_TETR_2"/>
    <property type="match status" value="1"/>
</dbReference>
<dbReference type="Gene3D" id="1.10.10.60">
    <property type="entry name" value="Homeodomain-like"/>
    <property type="match status" value="1"/>
</dbReference>
<proteinExistence type="predicted"/>
<feature type="compositionally biased region" description="Basic and acidic residues" evidence="3">
    <location>
        <begin position="21"/>
        <end position="40"/>
    </location>
</feature>
<evidence type="ECO:0000259" key="4">
    <source>
        <dbReference type="PROSITE" id="PS50977"/>
    </source>
</evidence>
<keyword evidence="1 2" id="KW-0238">DNA-binding</keyword>
<evidence type="ECO:0000313" key="6">
    <source>
        <dbReference type="Proteomes" id="UP000604475"/>
    </source>
</evidence>
<dbReference type="SUPFAM" id="SSF48498">
    <property type="entry name" value="Tetracyclin repressor-like, C-terminal domain"/>
    <property type="match status" value="1"/>
</dbReference>
<name>A0A937RBZ5_9ACTN</name>
<dbReference type="GO" id="GO:0003677">
    <property type="term" value="F:DNA binding"/>
    <property type="evidence" value="ECO:0007669"/>
    <property type="project" value="UniProtKB-UniRule"/>
</dbReference>
<dbReference type="InterPro" id="IPR050624">
    <property type="entry name" value="HTH-type_Tx_Regulator"/>
</dbReference>
<evidence type="ECO:0000313" key="5">
    <source>
        <dbReference type="EMBL" id="MBL7627027.1"/>
    </source>
</evidence>
<gene>
    <name evidence="5" type="ORF">I7412_07580</name>
</gene>
<dbReference type="InterPro" id="IPR049397">
    <property type="entry name" value="EthR_C"/>
</dbReference>
<evidence type="ECO:0000256" key="2">
    <source>
        <dbReference type="PROSITE-ProRule" id="PRU00335"/>
    </source>
</evidence>
<dbReference type="EMBL" id="JAEACQ010000154">
    <property type="protein sequence ID" value="MBL7627027.1"/>
    <property type="molecule type" value="Genomic_DNA"/>
</dbReference>
<dbReference type="Gene3D" id="1.10.357.10">
    <property type="entry name" value="Tetracycline Repressor, domain 2"/>
    <property type="match status" value="1"/>
</dbReference>
<dbReference type="Pfam" id="PF00440">
    <property type="entry name" value="TetR_N"/>
    <property type="match status" value="1"/>
</dbReference>
<feature type="DNA-binding region" description="H-T-H motif" evidence="2">
    <location>
        <begin position="62"/>
        <end position="81"/>
    </location>
</feature>
<dbReference type="Proteomes" id="UP000604475">
    <property type="component" value="Unassembled WGS sequence"/>
</dbReference>
<dbReference type="SUPFAM" id="SSF46689">
    <property type="entry name" value="Homeodomain-like"/>
    <property type="match status" value="1"/>
</dbReference>
<reference evidence="5" key="1">
    <citation type="submission" date="2020-12" db="EMBL/GenBank/DDBJ databases">
        <title>Genomic characterization of non-nitrogen-fixing Frankia strains.</title>
        <authorList>
            <person name="Carlos-Shanley C."/>
            <person name="Guerra T."/>
            <person name="Hahn D."/>
        </authorList>
    </citation>
    <scope>NUCLEOTIDE SEQUENCE</scope>
    <source>
        <strain evidence="5">CN6</strain>
    </source>
</reference>
<comment type="caution">
    <text evidence="5">The sequence shown here is derived from an EMBL/GenBank/DDBJ whole genome shotgun (WGS) entry which is preliminary data.</text>
</comment>
<protein>
    <submittedName>
        <fullName evidence="5">TetR/AcrR family transcriptional regulator</fullName>
    </submittedName>
</protein>
<dbReference type="InterPro" id="IPR036271">
    <property type="entry name" value="Tet_transcr_reg_TetR-rel_C_sf"/>
</dbReference>
<dbReference type="Pfam" id="PF21313">
    <property type="entry name" value="EthR_C"/>
    <property type="match status" value="1"/>
</dbReference>
<dbReference type="InterPro" id="IPR001647">
    <property type="entry name" value="HTH_TetR"/>
</dbReference>
<organism evidence="5 6">
    <name type="scientific">Frankia nepalensis</name>
    <dbReference type="NCBI Taxonomy" id="1836974"/>
    <lineage>
        <taxon>Bacteria</taxon>
        <taxon>Bacillati</taxon>
        <taxon>Actinomycetota</taxon>
        <taxon>Actinomycetes</taxon>
        <taxon>Frankiales</taxon>
        <taxon>Frankiaceae</taxon>
        <taxon>Frankia</taxon>
    </lineage>
</organism>
<evidence type="ECO:0000256" key="1">
    <source>
        <dbReference type="ARBA" id="ARBA00023125"/>
    </source>
</evidence>
<evidence type="ECO:0000256" key="3">
    <source>
        <dbReference type="SAM" id="MobiDB-lite"/>
    </source>
</evidence>
<dbReference type="PANTHER" id="PTHR43479:SF11">
    <property type="entry name" value="ACREF_ENVCD OPERON REPRESSOR-RELATED"/>
    <property type="match status" value="1"/>
</dbReference>
<dbReference type="RefSeq" id="WP_203000040.1">
    <property type="nucleotide sequence ID" value="NZ_JADWYU010000204.1"/>
</dbReference>
<feature type="region of interest" description="Disordered" evidence="3">
    <location>
        <begin position="1"/>
        <end position="40"/>
    </location>
</feature>
<dbReference type="PANTHER" id="PTHR43479">
    <property type="entry name" value="ACREF/ENVCD OPERON REPRESSOR-RELATED"/>
    <property type="match status" value="1"/>
</dbReference>
<dbReference type="AlphaFoldDB" id="A0A937RBZ5"/>
<dbReference type="PRINTS" id="PR00455">
    <property type="entry name" value="HTHTETR"/>
</dbReference>
<dbReference type="InterPro" id="IPR009057">
    <property type="entry name" value="Homeodomain-like_sf"/>
</dbReference>
<accession>A0A937RBZ5</accession>
<feature type="domain" description="HTH tetR-type" evidence="4">
    <location>
        <begin position="39"/>
        <end position="99"/>
    </location>
</feature>